<gene>
    <name evidence="8" type="ORF">ACJDU8_17470</name>
</gene>
<evidence type="ECO:0000256" key="6">
    <source>
        <dbReference type="SAM" id="Coils"/>
    </source>
</evidence>
<dbReference type="InterPro" id="IPR011010">
    <property type="entry name" value="DNA_brk_join_enz"/>
</dbReference>
<dbReference type="InterPro" id="IPR013762">
    <property type="entry name" value="Integrase-like_cat_sf"/>
</dbReference>
<keyword evidence="5" id="KW-0233">DNA recombination</keyword>
<evidence type="ECO:0000256" key="2">
    <source>
        <dbReference type="ARBA" id="ARBA00008857"/>
    </source>
</evidence>
<keyword evidence="4" id="KW-0238">DNA-binding</keyword>
<keyword evidence="6" id="KW-0175">Coiled coil</keyword>
<evidence type="ECO:0000256" key="4">
    <source>
        <dbReference type="ARBA" id="ARBA00023125"/>
    </source>
</evidence>
<feature type="coiled-coil region" evidence="6">
    <location>
        <begin position="32"/>
        <end position="59"/>
    </location>
</feature>
<dbReference type="SUPFAM" id="SSF56349">
    <property type="entry name" value="DNA breaking-rejoining enzymes"/>
    <property type="match status" value="1"/>
</dbReference>
<dbReference type="InterPro" id="IPR050090">
    <property type="entry name" value="Tyrosine_recombinase_XerCD"/>
</dbReference>
<comment type="function">
    <text evidence="1">Site-specific tyrosine recombinase, which acts by catalyzing the cutting and rejoining of the recombining DNA molecules.</text>
</comment>
<evidence type="ECO:0000259" key="7">
    <source>
        <dbReference type="PROSITE" id="PS51898"/>
    </source>
</evidence>
<dbReference type="PROSITE" id="PS51898">
    <property type="entry name" value="TYR_RECOMBINASE"/>
    <property type="match status" value="1"/>
</dbReference>
<comment type="similarity">
    <text evidence="2">Belongs to the 'phage' integrase family.</text>
</comment>
<dbReference type="Pfam" id="PF14659">
    <property type="entry name" value="Phage_int_SAM_3"/>
    <property type="match status" value="1"/>
</dbReference>
<organism evidence="8 9">
    <name type="scientific">Candidatus Clostridium eludens</name>
    <dbReference type="NCBI Taxonomy" id="3381663"/>
    <lineage>
        <taxon>Bacteria</taxon>
        <taxon>Bacillati</taxon>
        <taxon>Bacillota</taxon>
        <taxon>Clostridia</taxon>
        <taxon>Eubacteriales</taxon>
        <taxon>Clostridiaceae</taxon>
        <taxon>Clostridium</taxon>
    </lineage>
</organism>
<reference evidence="8 9" key="1">
    <citation type="submission" date="2024-11" db="EMBL/GenBank/DDBJ databases">
        <authorList>
            <person name="Heng Y.C."/>
            <person name="Lim A.C.H."/>
            <person name="Lee J.K.Y."/>
            <person name="Kittelmann S."/>
        </authorList>
    </citation>
    <scope>NUCLEOTIDE SEQUENCE [LARGE SCALE GENOMIC DNA]</scope>
    <source>
        <strain evidence="8 9">WILCCON 0269</strain>
    </source>
</reference>
<dbReference type="Pfam" id="PF00589">
    <property type="entry name" value="Phage_integrase"/>
    <property type="match status" value="1"/>
</dbReference>
<evidence type="ECO:0000313" key="8">
    <source>
        <dbReference type="EMBL" id="MFL0197335.1"/>
    </source>
</evidence>
<sequence>MANKINYTKGNHKYYRTALLIGYDSEGKKIYKEFYGKSKNEAERKKEAYKQDLKNGINKTAENETLNSAFNMWLINVILPSGIKMSTYETYESIYRLYIKDSKLGIRKVKDIKPIMIQTFLNELFNGGKNYPLLLKTLKLIKRFFNYEIENDAVIKNPCLNVKVPGQVAYLKEKNSTEVKVFTRDERDRILKYLYRINSRIANIAYLGFSLGMREGEILALKWSDLDTKNRILHIKESIRYTKDFDSNGEVVGGSTKITVPKTLSSVRDIEYPDSFDDMWKKAKLQNDKDNLKAGNSFNNEYNLIFTDAIGNPINKRYVISQWRKTLNALDIEYRTFHKTRHTFITQMALDSIPESITQAIVGHKKGSEITHNIYTHINKENTKKALENYKIIVPKG</sequence>
<dbReference type="PANTHER" id="PTHR30349:SF64">
    <property type="entry name" value="PROPHAGE INTEGRASE INTD-RELATED"/>
    <property type="match status" value="1"/>
</dbReference>
<comment type="caution">
    <text evidence="8">The sequence shown here is derived from an EMBL/GenBank/DDBJ whole genome shotgun (WGS) entry which is preliminary data.</text>
</comment>
<keyword evidence="3" id="KW-0229">DNA integration</keyword>
<dbReference type="Gene3D" id="1.10.150.130">
    <property type="match status" value="1"/>
</dbReference>
<feature type="domain" description="Tyr recombinase" evidence="7">
    <location>
        <begin position="177"/>
        <end position="388"/>
    </location>
</feature>
<accession>A0ABW8SMR8</accession>
<dbReference type="PANTHER" id="PTHR30349">
    <property type="entry name" value="PHAGE INTEGRASE-RELATED"/>
    <property type="match status" value="1"/>
</dbReference>
<evidence type="ECO:0000313" key="9">
    <source>
        <dbReference type="Proteomes" id="UP001623660"/>
    </source>
</evidence>
<dbReference type="InterPro" id="IPR004107">
    <property type="entry name" value="Integrase_SAM-like_N"/>
</dbReference>
<keyword evidence="9" id="KW-1185">Reference proteome</keyword>
<dbReference type="InterPro" id="IPR010998">
    <property type="entry name" value="Integrase_recombinase_N"/>
</dbReference>
<dbReference type="CDD" id="cd01189">
    <property type="entry name" value="INT_ICEBs1_C_like"/>
    <property type="match status" value="1"/>
</dbReference>
<evidence type="ECO:0000256" key="3">
    <source>
        <dbReference type="ARBA" id="ARBA00022908"/>
    </source>
</evidence>
<dbReference type="EMBL" id="JBJHZX010000028">
    <property type="protein sequence ID" value="MFL0197335.1"/>
    <property type="molecule type" value="Genomic_DNA"/>
</dbReference>
<dbReference type="Gene3D" id="1.10.443.10">
    <property type="entry name" value="Intergrase catalytic core"/>
    <property type="match status" value="1"/>
</dbReference>
<protein>
    <submittedName>
        <fullName evidence="8">Tyrosine-type recombinase/integrase</fullName>
    </submittedName>
</protein>
<proteinExistence type="inferred from homology"/>
<dbReference type="Proteomes" id="UP001623660">
    <property type="component" value="Unassembled WGS sequence"/>
</dbReference>
<name>A0ABW8SMR8_9CLOT</name>
<dbReference type="RefSeq" id="WP_406793438.1">
    <property type="nucleotide sequence ID" value="NZ_JBJHZX010000028.1"/>
</dbReference>
<dbReference type="InterPro" id="IPR002104">
    <property type="entry name" value="Integrase_catalytic"/>
</dbReference>
<evidence type="ECO:0000256" key="1">
    <source>
        <dbReference type="ARBA" id="ARBA00003283"/>
    </source>
</evidence>
<evidence type="ECO:0000256" key="5">
    <source>
        <dbReference type="ARBA" id="ARBA00023172"/>
    </source>
</evidence>